<gene>
    <name evidence="2" type="ORF">HYC85_003052</name>
</gene>
<dbReference type="EMBL" id="JACBKZ010000001">
    <property type="protein sequence ID" value="KAF5961843.1"/>
    <property type="molecule type" value="Genomic_DNA"/>
</dbReference>
<evidence type="ECO:0000313" key="2">
    <source>
        <dbReference type="EMBL" id="KAF5961843.1"/>
    </source>
</evidence>
<keyword evidence="3" id="KW-1185">Reference proteome</keyword>
<sequence>MSQKRQQEDSKGRSEGNGSGEKRRKHHSFRRFNENIITDPSYMDIFPASRIPKQLHHLVKPIYRSTPSASRESLNSRGANMKEKGFRILTEPSNLSSVLQWASDSEGAIMGPWITTVVIALKDSYAEFVLDELKESET</sequence>
<comment type="caution">
    <text evidence="2">The sequence shown here is derived from an EMBL/GenBank/DDBJ whole genome shotgun (WGS) entry which is preliminary data.</text>
</comment>
<evidence type="ECO:0000256" key="1">
    <source>
        <dbReference type="SAM" id="MobiDB-lite"/>
    </source>
</evidence>
<name>A0A7J7IA37_CAMSI</name>
<reference evidence="2 3" key="2">
    <citation type="submission" date="2020-07" db="EMBL/GenBank/DDBJ databases">
        <title>Genome assembly of wild tea tree DASZ reveals pedigree and selection history of tea varieties.</title>
        <authorList>
            <person name="Zhang W."/>
        </authorList>
    </citation>
    <scope>NUCLEOTIDE SEQUENCE [LARGE SCALE GENOMIC DNA]</scope>
    <source>
        <strain evidence="3">cv. G240</strain>
        <tissue evidence="2">Leaf</tissue>
    </source>
</reference>
<organism evidence="2 3">
    <name type="scientific">Camellia sinensis</name>
    <name type="common">Tea plant</name>
    <name type="synonym">Thea sinensis</name>
    <dbReference type="NCBI Taxonomy" id="4442"/>
    <lineage>
        <taxon>Eukaryota</taxon>
        <taxon>Viridiplantae</taxon>
        <taxon>Streptophyta</taxon>
        <taxon>Embryophyta</taxon>
        <taxon>Tracheophyta</taxon>
        <taxon>Spermatophyta</taxon>
        <taxon>Magnoliopsida</taxon>
        <taxon>eudicotyledons</taxon>
        <taxon>Gunneridae</taxon>
        <taxon>Pentapetalae</taxon>
        <taxon>asterids</taxon>
        <taxon>Ericales</taxon>
        <taxon>Theaceae</taxon>
        <taxon>Camellia</taxon>
    </lineage>
</organism>
<dbReference type="AlphaFoldDB" id="A0A7J7IA37"/>
<feature type="region of interest" description="Disordered" evidence="1">
    <location>
        <begin position="1"/>
        <end position="31"/>
    </location>
</feature>
<reference evidence="3" key="1">
    <citation type="journal article" date="2020" name="Nat. Commun.">
        <title>Genome assembly of wild tea tree DASZ reveals pedigree and selection history of tea varieties.</title>
        <authorList>
            <person name="Zhang W."/>
            <person name="Zhang Y."/>
            <person name="Qiu H."/>
            <person name="Guo Y."/>
            <person name="Wan H."/>
            <person name="Zhang X."/>
            <person name="Scossa F."/>
            <person name="Alseekh S."/>
            <person name="Zhang Q."/>
            <person name="Wang P."/>
            <person name="Xu L."/>
            <person name="Schmidt M.H."/>
            <person name="Jia X."/>
            <person name="Li D."/>
            <person name="Zhu A."/>
            <person name="Guo F."/>
            <person name="Chen W."/>
            <person name="Ni D."/>
            <person name="Usadel B."/>
            <person name="Fernie A.R."/>
            <person name="Wen W."/>
        </authorList>
    </citation>
    <scope>NUCLEOTIDE SEQUENCE [LARGE SCALE GENOMIC DNA]</scope>
    <source>
        <strain evidence="3">cv. G240</strain>
    </source>
</reference>
<accession>A0A7J7IA37</accession>
<dbReference type="Proteomes" id="UP000593564">
    <property type="component" value="Unassembled WGS sequence"/>
</dbReference>
<proteinExistence type="predicted"/>
<feature type="compositionally biased region" description="Basic and acidic residues" evidence="1">
    <location>
        <begin position="1"/>
        <end position="14"/>
    </location>
</feature>
<protein>
    <submittedName>
        <fullName evidence="2">Uncharacterized protein</fullName>
    </submittedName>
</protein>
<evidence type="ECO:0000313" key="3">
    <source>
        <dbReference type="Proteomes" id="UP000593564"/>
    </source>
</evidence>